<gene>
    <name evidence="1" type="ORF">SOJ16_000030</name>
</gene>
<protein>
    <submittedName>
        <fullName evidence="1">Uncharacterized protein</fullName>
    </submittedName>
</protein>
<evidence type="ECO:0000313" key="1">
    <source>
        <dbReference type="EMBL" id="WPX08873.1"/>
    </source>
</evidence>
<evidence type="ECO:0000313" key="2">
    <source>
        <dbReference type="Proteomes" id="UP001322744"/>
    </source>
</evidence>
<organism evidence="1 2">
    <name type="scientific">Anaerocellum danielii</name>
    <dbReference type="NCBI Taxonomy" id="1387557"/>
    <lineage>
        <taxon>Bacteria</taxon>
        <taxon>Bacillati</taxon>
        <taxon>Bacillota</taxon>
        <taxon>Bacillota incertae sedis</taxon>
        <taxon>Caldicellulosiruptorales</taxon>
        <taxon>Caldicellulosiruptoraceae</taxon>
        <taxon>Anaerocellum</taxon>
    </lineage>
</organism>
<keyword evidence="2" id="KW-1185">Reference proteome</keyword>
<dbReference type="NCBIfam" id="NF047340">
    <property type="entry name" value="Athe_2463_dom"/>
    <property type="match status" value="1"/>
</dbReference>
<name>A0ABZ0TZG3_9FIRM</name>
<proteinExistence type="predicted"/>
<sequence length="262" mass="29807">MKVFKSKGKSKPLALFLVLVFVFELISQFLPLTKAYAIDYSAVSNNYYEGGFDSYNGITRDDVIRDVLPQGTEKYIENNSGKFYLNTEYAIDYRKAVYGLPGSVPGNPYSATKVSYSANPWKPSSIGYWWIIEYEPNVATIMPPHTFGATRVIFQYDGYDKDGDLYQNPYWSLNGDENLKWSDLTASNLASKTDSDVKSKSSSLVTQDRSSSLTTTMKDKIYNDYVSSSGYRYLMLISSNQELNGWYINSLSWLTKDMLFNM</sequence>
<dbReference type="EMBL" id="CP139957">
    <property type="protein sequence ID" value="WPX08873.1"/>
    <property type="molecule type" value="Genomic_DNA"/>
</dbReference>
<accession>A0ABZ0TZG3</accession>
<dbReference type="Proteomes" id="UP001322744">
    <property type="component" value="Chromosome"/>
</dbReference>
<reference evidence="1 2" key="1">
    <citation type="submission" date="2023-12" db="EMBL/GenBank/DDBJ databases">
        <authorList>
            <person name="Manesh M.J.H."/>
            <person name="Bing R.G."/>
            <person name="Willard D.J."/>
            <person name="Kelly R.M."/>
        </authorList>
    </citation>
    <scope>NUCLEOTIDE SEQUENCE [LARGE SCALE GENOMIC DNA]</scope>
    <source>
        <strain evidence="1 2">DSM 8977</strain>
    </source>
</reference>
<dbReference type="RefSeq" id="WP_045173426.1">
    <property type="nucleotide sequence ID" value="NZ_CP139957.1"/>
</dbReference>